<evidence type="ECO:0000259" key="10">
    <source>
        <dbReference type="PROSITE" id="PS51192"/>
    </source>
</evidence>
<dbReference type="VEuPathDB" id="CryptoDB:CmeUKMEL1_05860"/>
<reference evidence="12 13" key="1">
    <citation type="submission" date="2014-04" db="EMBL/GenBank/DDBJ databases">
        <title>Comparative Genomics of Cryptosporidium Species.</title>
        <authorList>
            <person name="Silva J.C."/>
            <person name="Su Q."/>
            <person name="Chalmers R."/>
            <person name="Chibucos M.C."/>
            <person name="Elwin K."/>
            <person name="Godinez A."/>
            <person name="Guo F."/>
            <person name="Huynh K."/>
            <person name="Orvis J."/>
            <person name="Ott S."/>
            <person name="Sadzewicz L."/>
            <person name="Sengamalay N."/>
            <person name="Shetty A."/>
            <person name="Sun M."/>
            <person name="Tallon L."/>
            <person name="Xiao L."/>
            <person name="Zhang H."/>
            <person name="Fraser C.M."/>
            <person name="Zhu G."/>
            <person name="Kissinger J."/>
            <person name="Widmer G."/>
        </authorList>
    </citation>
    <scope>NUCLEOTIDE SEQUENCE [LARGE SCALE GENOMIC DNA]</scope>
    <source>
        <strain evidence="12 13">UKMEL1</strain>
    </source>
</reference>
<evidence type="ECO:0000313" key="13">
    <source>
        <dbReference type="Proteomes" id="UP000236928"/>
    </source>
</evidence>
<dbReference type="GO" id="GO:0016787">
    <property type="term" value="F:hydrolase activity"/>
    <property type="evidence" value="ECO:0007669"/>
    <property type="project" value="UniProtKB-KW"/>
</dbReference>
<feature type="compositionally biased region" description="Acidic residues" evidence="9">
    <location>
        <begin position="1419"/>
        <end position="1449"/>
    </location>
</feature>
<feature type="compositionally biased region" description="Basic and acidic residues" evidence="9">
    <location>
        <begin position="1492"/>
        <end position="1513"/>
    </location>
</feature>
<feature type="compositionally biased region" description="Basic and acidic residues" evidence="9">
    <location>
        <begin position="1409"/>
        <end position="1418"/>
    </location>
</feature>
<keyword evidence="5" id="KW-0347">Helicase</keyword>
<dbReference type="SMART" id="SM00487">
    <property type="entry name" value="DEXDc"/>
    <property type="match status" value="1"/>
</dbReference>
<evidence type="ECO:0000259" key="11">
    <source>
        <dbReference type="PROSITE" id="PS51194"/>
    </source>
</evidence>
<feature type="compositionally biased region" description="Basic residues" evidence="9">
    <location>
        <begin position="1153"/>
        <end position="1163"/>
    </location>
</feature>
<evidence type="ECO:0000256" key="1">
    <source>
        <dbReference type="ARBA" id="ARBA00004123"/>
    </source>
</evidence>
<evidence type="ECO:0000256" key="8">
    <source>
        <dbReference type="ARBA" id="ARBA00023242"/>
    </source>
</evidence>
<dbReference type="PANTHER" id="PTHR10799">
    <property type="entry name" value="SNF2/RAD54 HELICASE FAMILY"/>
    <property type="match status" value="1"/>
</dbReference>
<feature type="region of interest" description="Disordered" evidence="9">
    <location>
        <begin position="298"/>
        <end position="350"/>
    </location>
</feature>
<dbReference type="CDD" id="cd18793">
    <property type="entry name" value="SF2_C_SNF"/>
    <property type="match status" value="1"/>
</dbReference>
<feature type="compositionally biased region" description="Basic and acidic residues" evidence="9">
    <location>
        <begin position="1121"/>
        <end position="1131"/>
    </location>
</feature>
<gene>
    <name evidence="12" type="ORF">CmeUKMEL1_05860</name>
</gene>
<dbReference type="SUPFAM" id="SSF52540">
    <property type="entry name" value="P-loop containing nucleoside triphosphate hydrolases"/>
    <property type="match status" value="2"/>
</dbReference>
<keyword evidence="13" id="KW-1185">Reference proteome</keyword>
<feature type="compositionally biased region" description="Low complexity" evidence="9">
    <location>
        <begin position="1452"/>
        <end position="1463"/>
    </location>
</feature>
<keyword evidence="3" id="KW-0547">Nucleotide-binding</keyword>
<dbReference type="GO" id="GO:0005524">
    <property type="term" value="F:ATP binding"/>
    <property type="evidence" value="ECO:0007669"/>
    <property type="project" value="UniProtKB-KW"/>
</dbReference>
<evidence type="ECO:0000313" key="12">
    <source>
        <dbReference type="EMBL" id="POM83131.1"/>
    </source>
</evidence>
<dbReference type="InterPro" id="IPR014001">
    <property type="entry name" value="Helicase_ATP-bd"/>
</dbReference>
<dbReference type="SMART" id="SM00490">
    <property type="entry name" value="HELICc"/>
    <property type="match status" value="1"/>
</dbReference>
<evidence type="ECO:0000256" key="3">
    <source>
        <dbReference type="ARBA" id="ARBA00022741"/>
    </source>
</evidence>
<feature type="compositionally biased region" description="Basic and acidic residues" evidence="9">
    <location>
        <begin position="1338"/>
        <end position="1347"/>
    </location>
</feature>
<dbReference type="Proteomes" id="UP000236928">
    <property type="component" value="Unassembled WGS sequence"/>
</dbReference>
<feature type="region of interest" description="Disordered" evidence="9">
    <location>
        <begin position="1332"/>
        <end position="1356"/>
    </location>
</feature>
<dbReference type="InterPro" id="IPR001650">
    <property type="entry name" value="Helicase_C-like"/>
</dbReference>
<dbReference type="Pfam" id="PF00271">
    <property type="entry name" value="Helicase_C"/>
    <property type="match status" value="1"/>
</dbReference>
<feature type="compositionally biased region" description="Polar residues" evidence="9">
    <location>
        <begin position="302"/>
        <end position="335"/>
    </location>
</feature>
<feature type="domain" description="Helicase ATP-binding" evidence="10">
    <location>
        <begin position="590"/>
        <end position="754"/>
    </location>
</feature>
<evidence type="ECO:0000256" key="4">
    <source>
        <dbReference type="ARBA" id="ARBA00022801"/>
    </source>
</evidence>
<organism evidence="12 13">
    <name type="scientific">Cryptosporidium meleagridis</name>
    <dbReference type="NCBI Taxonomy" id="93969"/>
    <lineage>
        <taxon>Eukaryota</taxon>
        <taxon>Sar</taxon>
        <taxon>Alveolata</taxon>
        <taxon>Apicomplexa</taxon>
        <taxon>Conoidasida</taxon>
        <taxon>Coccidia</taxon>
        <taxon>Eucoccidiorida</taxon>
        <taxon>Eimeriorina</taxon>
        <taxon>Cryptosporidiidae</taxon>
        <taxon>Cryptosporidium</taxon>
    </lineage>
</organism>
<feature type="region of interest" description="Disordered" evidence="9">
    <location>
        <begin position="1117"/>
        <end position="1188"/>
    </location>
</feature>
<dbReference type="OrthoDB" id="5857104at2759"/>
<proteinExistence type="inferred from homology"/>
<comment type="subcellular location">
    <subcellularLocation>
        <location evidence="1">Nucleus</location>
    </subcellularLocation>
</comment>
<name>A0A2P4YZD2_9CRYT</name>
<dbReference type="PROSITE" id="PS51192">
    <property type="entry name" value="HELICASE_ATP_BIND_1"/>
    <property type="match status" value="1"/>
</dbReference>
<dbReference type="EMBL" id="JIBK01000010">
    <property type="protein sequence ID" value="POM83131.1"/>
    <property type="molecule type" value="Genomic_DNA"/>
</dbReference>
<dbReference type="Gene3D" id="3.40.50.300">
    <property type="entry name" value="P-loop containing nucleotide triphosphate hydrolases"/>
    <property type="match status" value="1"/>
</dbReference>
<feature type="compositionally biased region" description="Acidic residues" evidence="9">
    <location>
        <begin position="1168"/>
        <end position="1177"/>
    </location>
</feature>
<evidence type="ECO:0000256" key="7">
    <source>
        <dbReference type="ARBA" id="ARBA00023054"/>
    </source>
</evidence>
<evidence type="ECO:0000256" key="2">
    <source>
        <dbReference type="ARBA" id="ARBA00007025"/>
    </source>
</evidence>
<dbReference type="Pfam" id="PF00176">
    <property type="entry name" value="SNF2-rel_dom"/>
    <property type="match status" value="1"/>
</dbReference>
<feature type="compositionally biased region" description="Polar residues" evidence="9">
    <location>
        <begin position="1478"/>
        <end position="1491"/>
    </location>
</feature>
<sequence>MEGLKSPESKVSGFGNEESCSAMEIDEEFGIEPGLEHVIFEASTNSTEIFGRCLETSLKFQELRKHGIKLVNRVEAPQINVLKLRFKILIQCFRMLSRGLIPGEKLLGELFGMMDDLIIRRGFDLFKYGENEQKENQVILNSETRMFLVLKDYFAHSKKVFTDKIKKTGNLMENIPRNKTSLVTGELTRVFSEINSLRIHPLGFAGSFEIESNFLARWNKYAHQEKQFFIGIKDIDTEANLRKYLALPADVSYRASLNEKLYRLLKIQNRVRNMVKERGMYYQVTEKTRLQTKELNEDLDSNPVSGQVPTQNFADSNSQSSNTKQDLNVSHTSVLDASPEKSLPSEKPKALQDSILEGISSTGIFIPSITIDPEERGYPMLERISHRFSEFWSSKSPIIHQYRFQMIIDGISLEREKMIREKRRKKALLGRLAVNATKQVVSIQSQKQINLERKERERLRLLRENDLEAYLELVKETKNRRLQELINQTDRFLLDIGLRVQDQKMIGSENGLVQKSNLEGDQAENPDLIGVSDTNIDRSSEFINIPKTTSVASYYTMAHSVSESISDKPMKLLKGGSLLPYQVIGVEWMLSLYNNKLHGILADEMGLGKTVQTIALLTYLYEHKDNQGPHLVVVPLSTLPNWQKEFEIWSPELKILCFKGSRYERRSLIYEMRQTKFNVCLTTFDFIIRESGALQSMQWKHIIVDEGHRLKNSKSKFHVVLADFKSENRLLLTGTPLQNSITELWSLLNFLLPQVFHSVEDFQVWFSKPFNDLPSNEASLELSEEERLFVISRLHSILRPFLLRRVKSDVLQDLPEKKEYIVRMELTPWQKIVYDQIKQKAVHSMDLSSGKIQYRSVSNTIMQLRKIVNHPYLFVEEYLIEDDDIFRVSCKFEVLDRMLPKLIHFRHKVLIFCQMTQLMDILGDFLDYRGIEHHRLDGTMTIQERKEKMDEFNSPDSNKFVFVLSTRAGGLGLNLQAADTVIIFDSDWNPHQDLQAQSRAHRMGQKNEVRVLRFVSISGVEELVLKRAQKKLEIDHKIIQAGMFNSTQVEEDEREDRLKELFGKEEYKSDSRVTTPSEINQFLARNDEELKTFEEMDKKIFGKNIYQKIQDWSKKITKKSSTNEKNIRETEKDDEYTDSDLLKYGQNISKSPLRPKKPGRRQKSVQMEEQESQEEVLGESKNKSSRSQEVLTLEDSKIYLECLEKSGRMIKMQEVPDWIVRPPNEVNAELGIEDNNSNEIRDLDRSERKSRWKSNKDYLCVEGLSERAFLRVMEKYEAGEITDISKELLKETNKRRRSLPSLSNKSSSEFTGKGDNSLFSLSSLRGKRSSMRNISTFKRQDRQERRKSSAYFSSTCSNSPLPDLNGSFSDNKSLSKRRKIISFSDDEEAEDFDDCSSVTRRVLRRDSVAEGRKLRSQEWEDEDDNEEEDENECVEDESGGKNDDDEDDYLYSNPSSKSKNQKNTAALQSVKKKGKPNSRAQKNAKGSTSSRKIQENNSKLEEESNDDLKKSNDSDSDFPLSANYMDSLPNTPEAIVIND</sequence>
<dbReference type="Gene3D" id="3.40.50.10810">
    <property type="entry name" value="Tandem AAA-ATPase domain"/>
    <property type="match status" value="1"/>
</dbReference>
<keyword evidence="4" id="KW-0378">Hydrolase</keyword>
<comment type="caution">
    <text evidence="12">The sequence shown here is derived from an EMBL/GenBank/DDBJ whole genome shotgun (WGS) entry which is preliminary data.</text>
</comment>
<dbReference type="InterPro" id="IPR000330">
    <property type="entry name" value="SNF2_N"/>
</dbReference>
<feature type="domain" description="Helicase C-terminal" evidence="11">
    <location>
        <begin position="894"/>
        <end position="1055"/>
    </location>
</feature>
<dbReference type="InterPro" id="IPR049730">
    <property type="entry name" value="SNF2/RAD54-like_C"/>
</dbReference>
<dbReference type="InterPro" id="IPR038718">
    <property type="entry name" value="SNF2-like_sf"/>
</dbReference>
<accession>A0A2P4YZD2</accession>
<keyword evidence="6" id="KW-0067">ATP-binding</keyword>
<protein>
    <submittedName>
        <fullName evidence="12">SNF2 family N-terminal domain protein</fullName>
    </submittedName>
</protein>
<dbReference type="FunFam" id="3.40.50.10810:FF:000015">
    <property type="entry name" value="lymphoid-specific helicase isoform X1"/>
    <property type="match status" value="1"/>
</dbReference>
<evidence type="ECO:0000256" key="5">
    <source>
        <dbReference type="ARBA" id="ARBA00022806"/>
    </source>
</evidence>
<dbReference type="GO" id="GO:0005634">
    <property type="term" value="C:nucleus"/>
    <property type="evidence" value="ECO:0007669"/>
    <property type="project" value="UniProtKB-SubCell"/>
</dbReference>
<dbReference type="InterPro" id="IPR027417">
    <property type="entry name" value="P-loop_NTPase"/>
</dbReference>
<comment type="similarity">
    <text evidence="2">Belongs to the SNF2/RAD54 helicase family.</text>
</comment>
<keyword evidence="8" id="KW-0539">Nucleus</keyword>
<dbReference type="GO" id="GO:0004386">
    <property type="term" value="F:helicase activity"/>
    <property type="evidence" value="ECO:0007669"/>
    <property type="project" value="UniProtKB-KW"/>
</dbReference>
<evidence type="ECO:0000256" key="6">
    <source>
        <dbReference type="ARBA" id="ARBA00022840"/>
    </source>
</evidence>
<feature type="region of interest" description="Disordered" evidence="9">
    <location>
        <begin position="1409"/>
        <end position="1539"/>
    </location>
</feature>
<dbReference type="PROSITE" id="PS51194">
    <property type="entry name" value="HELICASE_CTER"/>
    <property type="match status" value="1"/>
</dbReference>
<evidence type="ECO:0000256" key="9">
    <source>
        <dbReference type="SAM" id="MobiDB-lite"/>
    </source>
</evidence>
<keyword evidence="7" id="KW-0175">Coiled coil</keyword>